<gene>
    <name evidence="1" type="ordered locus">Despr_2200</name>
</gene>
<dbReference type="AlphaFoldDB" id="A0A7U3YMZ7"/>
<protein>
    <submittedName>
        <fullName evidence="1">Uncharacterized protein</fullName>
    </submittedName>
</protein>
<evidence type="ECO:0000313" key="1">
    <source>
        <dbReference type="EMBL" id="ADW18344.1"/>
    </source>
</evidence>
<keyword evidence="2" id="KW-1185">Reference proteome</keyword>
<dbReference type="InterPro" id="IPR036086">
    <property type="entry name" value="ParB/Sulfiredoxin_sf"/>
</dbReference>
<dbReference type="RefSeq" id="WP_015724882.1">
    <property type="nucleotide sequence ID" value="NC_014972.1"/>
</dbReference>
<sequence length="317" mass="36311">MDTNLPATFDFTFTLLGTSQLDFPDHFIDFLYHECTDALIVESLQKVGLTQPLPVRQIAPSRYQLLAGYPYLPAIRDLGIDEVYCQLVSPATPLFNITYLQIVHSLSTVRNSPVLQAHLLQEAQQILADHEVMKLLSAMGHKPQRYKLQELLGVLQLESLVVFALHNGTLSLKVGKQFARLSEGDQRYLMKLIDTYRPGGSKQQKLVEMIIEISLREGKSVSDLAEEWFRTEKEIDQDNIPQQLQQLLRYLDHRSSPGKNAAEKKFRQLIQELQPPDRITIEHCLSFEDESLEVRLQFPDSDSLRRQWPAIINCTTP</sequence>
<dbReference type="SUPFAM" id="SSF110849">
    <property type="entry name" value="ParB/Sulfiredoxin"/>
    <property type="match status" value="1"/>
</dbReference>
<proteinExistence type="predicted"/>
<dbReference type="Proteomes" id="UP000006365">
    <property type="component" value="Chromosome"/>
</dbReference>
<reference evidence="1 2" key="1">
    <citation type="journal article" date="2011" name="Stand. Genomic Sci.">
        <title>Complete genome sequence of Desulfobulbus propionicus type strain (1pr3).</title>
        <authorList>
            <person name="Pagani I."/>
            <person name="Lapidus A."/>
            <person name="Nolan M."/>
            <person name="Lucas S."/>
            <person name="Hammon N."/>
            <person name="Deshpande S."/>
            <person name="Cheng J.F."/>
            <person name="Chertkov O."/>
            <person name="Davenport K."/>
            <person name="Tapia R."/>
            <person name="Han C."/>
            <person name="Goodwin L."/>
            <person name="Pitluck S."/>
            <person name="Liolios K."/>
            <person name="Mavromatis K."/>
            <person name="Ivanova N."/>
            <person name="Mikhailova N."/>
            <person name="Pati A."/>
            <person name="Chen A."/>
            <person name="Palaniappan K."/>
            <person name="Land M."/>
            <person name="Hauser L."/>
            <person name="Chang Y.J."/>
            <person name="Jeffries C.D."/>
            <person name="Detter J.C."/>
            <person name="Brambilla E."/>
            <person name="Kannan K.P."/>
            <person name="Djao O.D."/>
            <person name="Rohde M."/>
            <person name="Pukall R."/>
            <person name="Spring S."/>
            <person name="Goker M."/>
            <person name="Sikorski J."/>
            <person name="Woyke T."/>
            <person name="Bristow J."/>
            <person name="Eisen J.A."/>
            <person name="Markowitz V."/>
            <person name="Hugenholtz P."/>
            <person name="Kyrpides N.C."/>
            <person name="Klenk H.P."/>
        </authorList>
    </citation>
    <scope>NUCLEOTIDE SEQUENCE [LARGE SCALE GENOMIC DNA]</scope>
    <source>
        <strain evidence="2">ATCC 33891 / DSM 2032 / 1pr3</strain>
    </source>
</reference>
<evidence type="ECO:0000313" key="2">
    <source>
        <dbReference type="Proteomes" id="UP000006365"/>
    </source>
</evidence>
<dbReference type="KEGG" id="dpr:Despr_2200"/>
<dbReference type="CDD" id="cd16387">
    <property type="entry name" value="ParB_N_Srx"/>
    <property type="match status" value="1"/>
</dbReference>
<accession>A0A7U3YMZ7</accession>
<organism evidence="1 2">
    <name type="scientific">Desulfobulbus propionicus (strain ATCC 33891 / DSM 2032 / VKM B-1956 / 1pr3)</name>
    <dbReference type="NCBI Taxonomy" id="577650"/>
    <lineage>
        <taxon>Bacteria</taxon>
        <taxon>Pseudomonadati</taxon>
        <taxon>Thermodesulfobacteriota</taxon>
        <taxon>Desulfobulbia</taxon>
        <taxon>Desulfobulbales</taxon>
        <taxon>Desulfobulbaceae</taxon>
        <taxon>Desulfobulbus</taxon>
    </lineage>
</organism>
<dbReference type="EMBL" id="CP002364">
    <property type="protein sequence ID" value="ADW18344.1"/>
    <property type="molecule type" value="Genomic_DNA"/>
</dbReference>
<name>A0A7U3YMZ7_DESPD</name>